<protein>
    <submittedName>
        <fullName evidence="2">Uncharacterized protein</fullName>
    </submittedName>
</protein>
<dbReference type="AlphaFoldDB" id="A0A9W7LBC6"/>
<proteinExistence type="predicted"/>
<feature type="region of interest" description="Disordered" evidence="1">
    <location>
        <begin position="1"/>
        <end position="57"/>
    </location>
</feature>
<dbReference type="Proteomes" id="UP001165065">
    <property type="component" value="Unassembled WGS sequence"/>
</dbReference>
<evidence type="ECO:0000313" key="2">
    <source>
        <dbReference type="EMBL" id="GMI43298.1"/>
    </source>
</evidence>
<dbReference type="OrthoDB" id="186546at2759"/>
<feature type="region of interest" description="Disordered" evidence="1">
    <location>
        <begin position="192"/>
        <end position="229"/>
    </location>
</feature>
<comment type="caution">
    <text evidence="2">The sequence shown here is derived from an EMBL/GenBank/DDBJ whole genome shotgun (WGS) entry which is preliminary data.</text>
</comment>
<organism evidence="2 3">
    <name type="scientific">Triparma columacea</name>
    <dbReference type="NCBI Taxonomy" id="722753"/>
    <lineage>
        <taxon>Eukaryota</taxon>
        <taxon>Sar</taxon>
        <taxon>Stramenopiles</taxon>
        <taxon>Ochrophyta</taxon>
        <taxon>Bolidophyceae</taxon>
        <taxon>Parmales</taxon>
        <taxon>Triparmaceae</taxon>
        <taxon>Triparma</taxon>
    </lineage>
</organism>
<accession>A0A9W7LBC6</accession>
<evidence type="ECO:0000256" key="1">
    <source>
        <dbReference type="SAM" id="MobiDB-lite"/>
    </source>
</evidence>
<dbReference type="EMBL" id="BRYA01000191">
    <property type="protein sequence ID" value="GMI43298.1"/>
    <property type="molecule type" value="Genomic_DNA"/>
</dbReference>
<keyword evidence="3" id="KW-1185">Reference proteome</keyword>
<feature type="compositionally biased region" description="Basic and acidic residues" evidence="1">
    <location>
        <begin position="22"/>
        <end position="51"/>
    </location>
</feature>
<name>A0A9W7LBC6_9STRA</name>
<gene>
    <name evidence="2" type="ORF">TrCOL_g6042</name>
</gene>
<reference evidence="3" key="1">
    <citation type="journal article" date="2023" name="Commun. Biol.">
        <title>Genome analysis of Parmales, the sister group of diatoms, reveals the evolutionary specialization of diatoms from phago-mixotrophs to photoautotrophs.</title>
        <authorList>
            <person name="Ban H."/>
            <person name="Sato S."/>
            <person name="Yoshikawa S."/>
            <person name="Yamada K."/>
            <person name="Nakamura Y."/>
            <person name="Ichinomiya M."/>
            <person name="Sato N."/>
            <person name="Blanc-Mathieu R."/>
            <person name="Endo H."/>
            <person name="Kuwata A."/>
            <person name="Ogata H."/>
        </authorList>
    </citation>
    <scope>NUCLEOTIDE SEQUENCE [LARGE SCALE GENOMIC DNA]</scope>
</reference>
<feature type="compositionally biased region" description="Polar residues" evidence="1">
    <location>
        <begin position="196"/>
        <end position="220"/>
    </location>
</feature>
<sequence>MVKPRTREGGGMTNRSHRDPHKKSYDAHKADRGTDTMHGHGGELYKRESNLDSKATSLTERRETAALFYDKKVIAPLWMKVSTTPWTAMAKAAGGYGRQIDDTSVSHDCPSFMHIPEVMSHRPQIGAGGYFSGSTRPAKVIHRDDTTISEDAPDWFQIPSVVAWKAHQKRNPDPGHRKMVLGKEIIFEPKLRDSKSSTAAIDWSSMSARQPTGRQPSARQESARSKMFS</sequence>
<evidence type="ECO:0000313" key="3">
    <source>
        <dbReference type="Proteomes" id="UP001165065"/>
    </source>
</evidence>